<dbReference type="Proteomes" id="UP000001982">
    <property type="component" value="Chromosome"/>
</dbReference>
<dbReference type="PANTHER" id="PTHR48079:SF6">
    <property type="entry name" value="NAD(P)-BINDING DOMAIN-CONTAINING PROTEIN-RELATED"/>
    <property type="match status" value="1"/>
</dbReference>
<dbReference type="STRING" id="318161.Sden_2511"/>
<dbReference type="Pfam" id="PF03721">
    <property type="entry name" value="UDPG_MGDP_dh_N"/>
    <property type="match status" value="1"/>
</dbReference>
<protein>
    <submittedName>
        <fullName evidence="2">NAD-dependent epimerase/dehydratase</fullName>
    </submittedName>
</protein>
<dbReference type="GO" id="GO:0004029">
    <property type="term" value="F:aldehyde dehydrogenase (NAD+) activity"/>
    <property type="evidence" value="ECO:0007669"/>
    <property type="project" value="TreeGrafter"/>
</dbReference>
<dbReference type="GO" id="GO:0016616">
    <property type="term" value="F:oxidoreductase activity, acting on the CH-OH group of donors, NAD or NADP as acceptor"/>
    <property type="evidence" value="ECO:0007669"/>
    <property type="project" value="InterPro"/>
</dbReference>
<reference evidence="2 3" key="1">
    <citation type="submission" date="2006-03" db="EMBL/GenBank/DDBJ databases">
        <title>Complete sequence of Shewanella denitrificans OS217.</title>
        <authorList>
            <consortium name="US DOE Joint Genome Institute"/>
            <person name="Copeland A."/>
            <person name="Lucas S."/>
            <person name="Lapidus A."/>
            <person name="Barry K."/>
            <person name="Detter J.C."/>
            <person name="Glavina del Rio T."/>
            <person name="Hammon N."/>
            <person name="Israni S."/>
            <person name="Dalin E."/>
            <person name="Tice H."/>
            <person name="Pitluck S."/>
            <person name="Brettin T."/>
            <person name="Bruce D."/>
            <person name="Han C."/>
            <person name="Tapia R."/>
            <person name="Gilna P."/>
            <person name="Kiss H."/>
            <person name="Schmutz J."/>
            <person name="Larimer F."/>
            <person name="Land M."/>
            <person name="Hauser L."/>
            <person name="Kyrpides N."/>
            <person name="Lykidis A."/>
            <person name="Richardson P."/>
        </authorList>
    </citation>
    <scope>NUCLEOTIDE SEQUENCE [LARGE SCALE GENOMIC DNA]</scope>
    <source>
        <strain evidence="3">OS217 / ATCC BAA-1090 / DSM 15013</strain>
    </source>
</reference>
<dbReference type="Gene3D" id="3.40.50.720">
    <property type="entry name" value="NAD(P)-binding Rossmann-like Domain"/>
    <property type="match status" value="1"/>
</dbReference>
<dbReference type="InterPro" id="IPR001732">
    <property type="entry name" value="UDP-Glc/GDP-Man_DH_N"/>
</dbReference>
<gene>
    <name evidence="2" type="ordered locus">Sden_2511</name>
</gene>
<accession>Q12L85</accession>
<dbReference type="EMBL" id="CP000302">
    <property type="protein sequence ID" value="ABE55791.1"/>
    <property type="molecule type" value="Genomic_DNA"/>
</dbReference>
<dbReference type="InterPro" id="IPR051783">
    <property type="entry name" value="NAD(P)-dependent_oxidoreduct"/>
</dbReference>
<dbReference type="AlphaFoldDB" id="Q12L85"/>
<dbReference type="HOGENOM" id="CLU_007383_11_1_6"/>
<dbReference type="OrthoDB" id="751203at2"/>
<dbReference type="RefSeq" id="WP_011496942.1">
    <property type="nucleotide sequence ID" value="NC_007954.1"/>
</dbReference>
<dbReference type="GO" id="GO:0051287">
    <property type="term" value="F:NAD binding"/>
    <property type="evidence" value="ECO:0007669"/>
    <property type="project" value="InterPro"/>
</dbReference>
<dbReference type="KEGG" id="sdn:Sden_2511"/>
<dbReference type="eggNOG" id="COG0451">
    <property type="taxonomic scope" value="Bacteria"/>
</dbReference>
<dbReference type="SUPFAM" id="SSF51735">
    <property type="entry name" value="NAD(P)-binding Rossmann-fold domains"/>
    <property type="match status" value="1"/>
</dbReference>
<name>Q12L85_SHEDO</name>
<keyword evidence="3" id="KW-1185">Reference proteome</keyword>
<dbReference type="CDD" id="cd05266">
    <property type="entry name" value="SDR_a4"/>
    <property type="match status" value="1"/>
</dbReference>
<sequence>MKQIGIIGCGWFGLPLAQALKQLGHKVIGTKRSIEGCEQLASLGITACPLDLNDDIFYNEAFANNTFANNINELLECQVLVINIPPGLRKKAGKAESRYLEQLSNLVHFIGPRGYQKLVFISTTGVYPAGDDAELPLSEADAKAHNDASEILLNAEALFAPMDNSCILRFAGLVGPNRHPGRFFAGKTGISGANVAVNLVHLDDCIGAVIKVINADKTAPVYNIVAPEHPSRGEFYPLATTHLGLVAPVFNQEVMPTKVISGALICQQLGFIYQYPDPLKMLYAC</sequence>
<evidence type="ECO:0000313" key="2">
    <source>
        <dbReference type="EMBL" id="ABE55791.1"/>
    </source>
</evidence>
<dbReference type="GO" id="GO:0005737">
    <property type="term" value="C:cytoplasm"/>
    <property type="evidence" value="ECO:0007669"/>
    <property type="project" value="TreeGrafter"/>
</dbReference>
<dbReference type="PANTHER" id="PTHR48079">
    <property type="entry name" value="PROTEIN YEEZ"/>
    <property type="match status" value="1"/>
</dbReference>
<evidence type="ECO:0000259" key="1">
    <source>
        <dbReference type="Pfam" id="PF03721"/>
    </source>
</evidence>
<proteinExistence type="predicted"/>
<feature type="domain" description="UDP-glucose/GDP-mannose dehydrogenase N-terminal" evidence="1">
    <location>
        <begin position="3"/>
        <end position="156"/>
    </location>
</feature>
<dbReference type="DNASU" id="4019014"/>
<evidence type="ECO:0000313" key="3">
    <source>
        <dbReference type="Proteomes" id="UP000001982"/>
    </source>
</evidence>
<organism evidence="2 3">
    <name type="scientific">Shewanella denitrificans (strain OS217 / ATCC BAA-1090 / DSM 15013)</name>
    <dbReference type="NCBI Taxonomy" id="318161"/>
    <lineage>
        <taxon>Bacteria</taxon>
        <taxon>Pseudomonadati</taxon>
        <taxon>Pseudomonadota</taxon>
        <taxon>Gammaproteobacteria</taxon>
        <taxon>Alteromonadales</taxon>
        <taxon>Shewanellaceae</taxon>
        <taxon>Shewanella</taxon>
    </lineage>
</organism>
<dbReference type="InterPro" id="IPR036291">
    <property type="entry name" value="NAD(P)-bd_dom_sf"/>
</dbReference>